<sequence>TSFSTPKKKKRDDGMREHVTGCARSEGYYKIDKKDKLKYLNNSRAFAEEPPADTQVRNPRVPGVNGIWRSEQRRLLSSFTGSCDSDLLKFNQLKFRKKKLKFCKSHIHDWGLFAMEPIAADEMVIEYVGQNIRQVIADMREKRYEDEGIGSSYMFRVDHDTIIDATKCGNFARFINHSCNPNCYAKVITVESQKKIVIYSKQHINVNEEITYDYKFPIEDVKIPCLCGSENCRGTLN</sequence>
<evidence type="ECO:0000256" key="6">
    <source>
        <dbReference type="ARBA" id="ARBA00022884"/>
    </source>
</evidence>
<organism evidence="12 13">
    <name type="scientific">Erythrocercus mccallii</name>
    <dbReference type="NCBI Taxonomy" id="107208"/>
    <lineage>
        <taxon>Eukaryota</taxon>
        <taxon>Metazoa</taxon>
        <taxon>Chordata</taxon>
        <taxon>Craniata</taxon>
        <taxon>Vertebrata</taxon>
        <taxon>Euteleostomi</taxon>
        <taxon>Archelosauria</taxon>
        <taxon>Archosauria</taxon>
        <taxon>Dinosauria</taxon>
        <taxon>Saurischia</taxon>
        <taxon>Theropoda</taxon>
        <taxon>Coelurosauria</taxon>
        <taxon>Aves</taxon>
        <taxon>Neognathae</taxon>
        <taxon>Neoaves</taxon>
        <taxon>Telluraves</taxon>
        <taxon>Australaves</taxon>
        <taxon>Passeriformes</taxon>
        <taxon>Corvoidea</taxon>
        <taxon>Dicruridae</taxon>
        <taxon>Erythrocercus</taxon>
    </lineage>
</organism>
<keyword evidence="4" id="KW-0949">S-adenosyl-L-methionine</keyword>
<dbReference type="GO" id="GO:0003723">
    <property type="term" value="F:RNA binding"/>
    <property type="evidence" value="ECO:0007669"/>
    <property type="project" value="UniProtKB-KW"/>
</dbReference>
<dbReference type="SMART" id="SM00508">
    <property type="entry name" value="PostSET"/>
    <property type="match status" value="1"/>
</dbReference>
<gene>
    <name evidence="12" type="primary">Setd1b_0</name>
    <name evidence="12" type="ORF">ERYMCC_R03188</name>
</gene>
<dbReference type="Pfam" id="PF00856">
    <property type="entry name" value="SET"/>
    <property type="match status" value="1"/>
</dbReference>
<evidence type="ECO:0000256" key="3">
    <source>
        <dbReference type="ARBA" id="ARBA00022679"/>
    </source>
</evidence>
<dbReference type="EMBL" id="VZRG01000781">
    <property type="protein sequence ID" value="NWT54025.1"/>
    <property type="molecule type" value="Genomic_DNA"/>
</dbReference>
<accession>A0A7K5PGA5</accession>
<evidence type="ECO:0000256" key="8">
    <source>
        <dbReference type="ARBA" id="ARBA00023163"/>
    </source>
</evidence>
<dbReference type="InterPro" id="IPR001214">
    <property type="entry name" value="SET_dom"/>
</dbReference>
<keyword evidence="7" id="KW-0805">Transcription regulation</keyword>
<feature type="non-terminal residue" evidence="12">
    <location>
        <position position="237"/>
    </location>
</feature>
<evidence type="ECO:0000256" key="7">
    <source>
        <dbReference type="ARBA" id="ARBA00023015"/>
    </source>
</evidence>
<dbReference type="GO" id="GO:0042800">
    <property type="term" value="F:histone H3K4 methyltransferase activity"/>
    <property type="evidence" value="ECO:0007669"/>
    <property type="project" value="InterPro"/>
</dbReference>
<keyword evidence="5" id="KW-0156">Chromatin regulator</keyword>
<name>A0A7K5PGA5_9CORV</name>
<evidence type="ECO:0000256" key="2">
    <source>
        <dbReference type="ARBA" id="ARBA00022603"/>
    </source>
</evidence>
<dbReference type="InterPro" id="IPR024657">
    <property type="entry name" value="COMPASS_Set1_N-SET"/>
</dbReference>
<dbReference type="InterPro" id="IPR003616">
    <property type="entry name" value="Post-SET_dom"/>
</dbReference>
<dbReference type="SMART" id="SM01291">
    <property type="entry name" value="N-SET"/>
    <property type="match status" value="1"/>
</dbReference>
<keyword evidence="13" id="KW-1185">Reference proteome</keyword>
<dbReference type="InterPro" id="IPR046341">
    <property type="entry name" value="SET_dom_sf"/>
</dbReference>
<proteinExistence type="predicted"/>
<dbReference type="GO" id="GO:0048188">
    <property type="term" value="C:Set1C/COMPASS complex"/>
    <property type="evidence" value="ECO:0007669"/>
    <property type="project" value="InterPro"/>
</dbReference>
<evidence type="ECO:0000256" key="1">
    <source>
        <dbReference type="ARBA" id="ARBA00004123"/>
    </source>
</evidence>
<feature type="domain" description="Post-SET" evidence="11">
    <location>
        <begin position="221"/>
        <end position="237"/>
    </location>
</feature>
<dbReference type="Proteomes" id="UP000532437">
    <property type="component" value="Unassembled WGS sequence"/>
</dbReference>
<dbReference type="CDD" id="cd19169">
    <property type="entry name" value="SET_SETD1"/>
    <property type="match status" value="1"/>
</dbReference>
<dbReference type="PANTHER" id="PTHR45814:SF1">
    <property type="entry name" value="HISTONE-LYSINE N-METHYLTRANSFERASE SETD1B"/>
    <property type="match status" value="1"/>
</dbReference>
<keyword evidence="9" id="KW-0539">Nucleus</keyword>
<keyword evidence="8" id="KW-0804">Transcription</keyword>
<evidence type="ECO:0000313" key="13">
    <source>
        <dbReference type="Proteomes" id="UP000532437"/>
    </source>
</evidence>
<evidence type="ECO:0000256" key="9">
    <source>
        <dbReference type="ARBA" id="ARBA00023242"/>
    </source>
</evidence>
<evidence type="ECO:0000259" key="11">
    <source>
        <dbReference type="PROSITE" id="PS50868"/>
    </source>
</evidence>
<keyword evidence="3 12" id="KW-0808">Transferase</keyword>
<reference evidence="12 13" key="1">
    <citation type="submission" date="2019-09" db="EMBL/GenBank/DDBJ databases">
        <title>Bird 10,000 Genomes (B10K) Project - Family phase.</title>
        <authorList>
            <person name="Zhang G."/>
        </authorList>
    </citation>
    <scope>NUCLEOTIDE SEQUENCE [LARGE SCALE GENOMIC DNA]</scope>
    <source>
        <strain evidence="12">B10K-DU-002-60</strain>
        <tissue evidence="12">Muscle</tissue>
    </source>
</reference>
<dbReference type="SUPFAM" id="SSF82199">
    <property type="entry name" value="SET domain"/>
    <property type="match status" value="1"/>
</dbReference>
<dbReference type="Pfam" id="PF11764">
    <property type="entry name" value="N-SET"/>
    <property type="match status" value="1"/>
</dbReference>
<protein>
    <submittedName>
        <fullName evidence="12">SET1B methyltransferase</fullName>
    </submittedName>
</protein>
<keyword evidence="2 12" id="KW-0489">Methyltransferase</keyword>
<evidence type="ECO:0000256" key="5">
    <source>
        <dbReference type="ARBA" id="ARBA00022853"/>
    </source>
</evidence>
<comment type="subcellular location">
    <subcellularLocation>
        <location evidence="1">Nucleus</location>
    </subcellularLocation>
</comment>
<dbReference type="PANTHER" id="PTHR45814">
    <property type="entry name" value="HISTONE-LYSINE N-METHYLTRANSFERASE SETD1"/>
    <property type="match status" value="1"/>
</dbReference>
<dbReference type="SMART" id="SM00317">
    <property type="entry name" value="SET"/>
    <property type="match status" value="1"/>
</dbReference>
<dbReference type="FunFam" id="2.170.270.10:FF:000010">
    <property type="entry name" value="Histone-lysine N-methyltransferase"/>
    <property type="match status" value="1"/>
</dbReference>
<dbReference type="InterPro" id="IPR044570">
    <property type="entry name" value="Set1-like"/>
</dbReference>
<evidence type="ECO:0000256" key="4">
    <source>
        <dbReference type="ARBA" id="ARBA00022691"/>
    </source>
</evidence>
<dbReference type="AlphaFoldDB" id="A0A7K5PGA5"/>
<dbReference type="InterPro" id="IPR037841">
    <property type="entry name" value="SET_SETD1A/B"/>
</dbReference>
<evidence type="ECO:0000313" key="12">
    <source>
        <dbReference type="EMBL" id="NWT54025.1"/>
    </source>
</evidence>
<feature type="non-terminal residue" evidence="12">
    <location>
        <position position="1"/>
    </location>
</feature>
<dbReference type="GO" id="GO:0032259">
    <property type="term" value="P:methylation"/>
    <property type="evidence" value="ECO:0007669"/>
    <property type="project" value="UniProtKB-KW"/>
</dbReference>
<evidence type="ECO:0000259" key="10">
    <source>
        <dbReference type="PROSITE" id="PS50280"/>
    </source>
</evidence>
<dbReference type="Gene3D" id="2.170.270.10">
    <property type="entry name" value="SET domain"/>
    <property type="match status" value="1"/>
</dbReference>
<dbReference type="PROSITE" id="PS50868">
    <property type="entry name" value="POST_SET"/>
    <property type="match status" value="1"/>
</dbReference>
<keyword evidence="6" id="KW-0694">RNA-binding</keyword>
<comment type="caution">
    <text evidence="12">The sequence shown here is derived from an EMBL/GenBank/DDBJ whole genome shotgun (WGS) entry which is preliminary data.</text>
</comment>
<feature type="domain" description="SET" evidence="10">
    <location>
        <begin position="98"/>
        <end position="215"/>
    </location>
</feature>
<dbReference type="PROSITE" id="PS50280">
    <property type="entry name" value="SET"/>
    <property type="match status" value="1"/>
</dbReference>